<sequence length="262" mass="29657">MDFSIKDAARMVGLTPRTLRYYESIGLLPEAERTSGNYRLFNVMDIIDLIRIKRLTGLGFDLRHVRQIMDDPTSPEATAALDAQRQVLTQQIDELQEKRAKIEEIQNAQAPLDVAIEFADLERAWADAQSGLDVEDRLKLEIELLAAFADDPDRLKYEKLTRAFIEKHDDPGFRELRELDTRLEVLEPDASPEEIAVLVDDYVRVLGPIRARFAPTSEKALALASAMEEFTYNEAQLTVITSARKRLRSSDGESPDPSQAPK</sequence>
<dbReference type="CDD" id="cd00592">
    <property type="entry name" value="HTH_MerR-like"/>
    <property type="match status" value="1"/>
</dbReference>
<evidence type="ECO:0000256" key="4">
    <source>
        <dbReference type="ARBA" id="ARBA00023163"/>
    </source>
</evidence>
<dbReference type="AlphaFoldDB" id="A0A3N4CZD3"/>
<dbReference type="OMA" id="FENSTAW"/>
<keyword evidence="1" id="KW-0678">Repressor</keyword>
<proteinExistence type="predicted"/>
<accession>A0A3N4CZD3</accession>
<feature type="domain" description="HTH merR-type" evidence="6">
    <location>
        <begin position="1"/>
        <end position="71"/>
    </location>
</feature>
<evidence type="ECO:0000256" key="1">
    <source>
        <dbReference type="ARBA" id="ARBA00022491"/>
    </source>
</evidence>
<keyword evidence="2" id="KW-0805">Transcription regulation</keyword>
<protein>
    <submittedName>
        <fullName evidence="8">HTH-type transcriptional activator tipA</fullName>
    </submittedName>
    <submittedName>
        <fullName evidence="7">MerR family transcriptional regulator</fullName>
    </submittedName>
</protein>
<dbReference type="GO" id="GO:0003677">
    <property type="term" value="F:DNA binding"/>
    <property type="evidence" value="ECO:0007669"/>
    <property type="project" value="UniProtKB-KW"/>
</dbReference>
<evidence type="ECO:0000256" key="3">
    <source>
        <dbReference type="ARBA" id="ARBA00023125"/>
    </source>
</evidence>
<name>A0A3N4CZD3_9ACTN</name>
<dbReference type="GeneID" id="64406448"/>
<evidence type="ECO:0000313" key="8">
    <source>
        <dbReference type="EMBL" id="VEH69691.1"/>
    </source>
</evidence>
<dbReference type="InterPro" id="IPR047057">
    <property type="entry name" value="MerR_fam"/>
</dbReference>
<keyword evidence="4" id="KW-0804">Transcription</keyword>
<gene>
    <name evidence="8" type="primary">tipA_2</name>
    <name evidence="7" type="ORF">J5A53_10725</name>
    <name evidence="8" type="ORF">NCTC12967_00967</name>
</gene>
<feature type="coiled-coil region" evidence="5">
    <location>
        <begin position="78"/>
        <end position="108"/>
    </location>
</feature>
<evidence type="ECO:0000259" key="6">
    <source>
        <dbReference type="PROSITE" id="PS50937"/>
    </source>
</evidence>
<keyword evidence="3" id="KW-0238">DNA-binding</keyword>
<dbReference type="GO" id="GO:0003700">
    <property type="term" value="F:DNA-binding transcription factor activity"/>
    <property type="evidence" value="ECO:0007669"/>
    <property type="project" value="InterPro"/>
</dbReference>
<dbReference type="PROSITE" id="PS50937">
    <property type="entry name" value="HTH_MERR_2"/>
    <property type="match status" value="1"/>
</dbReference>
<dbReference type="RefSeq" id="WP_014846088.1">
    <property type="nucleotide sequence ID" value="NZ_CAUVFX010000013.1"/>
</dbReference>
<keyword evidence="9" id="KW-1185">Reference proteome</keyword>
<dbReference type="SMART" id="SM00422">
    <property type="entry name" value="HTH_MERR"/>
    <property type="match status" value="1"/>
</dbReference>
<dbReference type="InterPro" id="IPR009061">
    <property type="entry name" value="DNA-bd_dom_put_sf"/>
</dbReference>
<evidence type="ECO:0000313" key="7">
    <source>
        <dbReference type="EMBL" id="QUC10269.1"/>
    </source>
</evidence>
<dbReference type="EMBL" id="CP072385">
    <property type="protein sequence ID" value="QUC10269.1"/>
    <property type="molecule type" value="Genomic_DNA"/>
</dbReference>
<dbReference type="Pfam" id="PF00376">
    <property type="entry name" value="MerR"/>
    <property type="match status" value="1"/>
</dbReference>
<keyword evidence="5" id="KW-0175">Coiled coil</keyword>
<dbReference type="Pfam" id="PF09278">
    <property type="entry name" value="MerR-DNA-bind"/>
    <property type="match status" value="1"/>
</dbReference>
<reference evidence="8 9" key="1">
    <citation type="submission" date="2018-12" db="EMBL/GenBank/DDBJ databases">
        <authorList>
            <consortium name="Pathogen Informatics"/>
        </authorList>
    </citation>
    <scope>NUCLEOTIDE SEQUENCE [LARGE SCALE GENOMIC DNA]</scope>
    <source>
        <strain evidence="8 9">NCTC12967</strain>
    </source>
</reference>
<reference evidence="7" key="2">
    <citation type="submission" date="2021-03" db="EMBL/GenBank/DDBJ databases">
        <title>Human Oral Microbial Genomes.</title>
        <authorList>
            <person name="Johnston C.D."/>
            <person name="Chen T."/>
            <person name="Dewhirst F.E."/>
        </authorList>
    </citation>
    <scope>NUCLEOTIDE SEQUENCE</scope>
    <source>
        <strain evidence="7">F0714</strain>
    </source>
</reference>
<evidence type="ECO:0000313" key="9">
    <source>
        <dbReference type="Proteomes" id="UP000273044"/>
    </source>
</evidence>
<dbReference type="EMBL" id="LR134406">
    <property type="protein sequence ID" value="VEH69691.1"/>
    <property type="molecule type" value="Genomic_DNA"/>
</dbReference>
<dbReference type="SUPFAM" id="SSF46955">
    <property type="entry name" value="Putative DNA-binding domain"/>
    <property type="match status" value="1"/>
</dbReference>
<dbReference type="InterPro" id="IPR015358">
    <property type="entry name" value="Tscrpt_reg_MerR_DNA-bd"/>
</dbReference>
<dbReference type="PANTHER" id="PTHR30204:SF69">
    <property type="entry name" value="MERR-FAMILY TRANSCRIPTIONAL REGULATOR"/>
    <property type="match status" value="1"/>
</dbReference>
<dbReference type="PANTHER" id="PTHR30204">
    <property type="entry name" value="REDOX-CYCLING DRUG-SENSING TRANSCRIPTIONAL ACTIVATOR SOXR"/>
    <property type="match status" value="1"/>
</dbReference>
<dbReference type="InterPro" id="IPR000551">
    <property type="entry name" value="MerR-type_HTH_dom"/>
</dbReference>
<dbReference type="Gene3D" id="1.10.1660.10">
    <property type="match status" value="1"/>
</dbReference>
<dbReference type="Proteomes" id="UP000273044">
    <property type="component" value="Chromosome"/>
</dbReference>
<organism evidence="8 9">
    <name type="scientific">Arachnia propionica</name>
    <dbReference type="NCBI Taxonomy" id="1750"/>
    <lineage>
        <taxon>Bacteria</taxon>
        <taxon>Bacillati</taxon>
        <taxon>Actinomycetota</taxon>
        <taxon>Actinomycetes</taxon>
        <taxon>Propionibacteriales</taxon>
        <taxon>Propionibacteriaceae</taxon>
        <taxon>Arachnia</taxon>
    </lineage>
</organism>
<dbReference type="OrthoDB" id="5242095at2"/>
<evidence type="ECO:0000256" key="5">
    <source>
        <dbReference type="SAM" id="Coils"/>
    </source>
</evidence>
<evidence type="ECO:0000256" key="2">
    <source>
        <dbReference type="ARBA" id="ARBA00023015"/>
    </source>
</evidence>
<dbReference type="Proteomes" id="UP000677180">
    <property type="component" value="Chromosome"/>
</dbReference>